<feature type="non-terminal residue" evidence="1">
    <location>
        <position position="1"/>
    </location>
</feature>
<sequence length="171" mass="19087">LNAQQCIYRIYRDTRFGGLPYKEYFAALLAPSINPRKSIRSCYYLQIQPGGHSVVGGGLYNPVAKELKAVRTALLADSAADELRGVLKSPRFKKLFGEGLENNDKSRLKSTPRGYSVDMANIDLIRYKSFTVFAKIDDSYLGTPKLMTRIVELLTALHPFNVALDRLAGLL</sequence>
<dbReference type="EMBL" id="KQ243847">
    <property type="protein sequence ID" value="KNC75101.1"/>
    <property type="molecule type" value="Genomic_DNA"/>
</dbReference>
<keyword evidence="2" id="KW-1185">Reference proteome</keyword>
<dbReference type="PANTHER" id="PTHR36452:SF1">
    <property type="entry name" value="DUF2461 DOMAIN-CONTAINING PROTEIN"/>
    <property type="match status" value="1"/>
</dbReference>
<proteinExistence type="predicted"/>
<protein>
    <submittedName>
        <fullName evidence="1">Uncharacterized protein</fullName>
    </submittedName>
</protein>
<dbReference type="Proteomes" id="UP000054560">
    <property type="component" value="Unassembled WGS sequence"/>
</dbReference>
<dbReference type="NCBIfam" id="TIGR02453">
    <property type="entry name" value="TIGR02453 family protein"/>
    <property type="match status" value="1"/>
</dbReference>
<dbReference type="InterPro" id="IPR012808">
    <property type="entry name" value="CHP02453"/>
</dbReference>
<dbReference type="GeneID" id="25912872"/>
<gene>
    <name evidence="1" type="ORF">SARC_12368</name>
</gene>
<dbReference type="PANTHER" id="PTHR36452">
    <property type="entry name" value="CHROMOSOME 12, WHOLE GENOME SHOTGUN SEQUENCE"/>
    <property type="match status" value="1"/>
</dbReference>
<dbReference type="eggNOG" id="ENOG502RKMH">
    <property type="taxonomic scope" value="Eukaryota"/>
</dbReference>
<dbReference type="AlphaFoldDB" id="A0A0L0FF73"/>
<accession>A0A0L0FF73</accession>
<reference evidence="1 2" key="1">
    <citation type="submission" date="2011-02" db="EMBL/GenBank/DDBJ databases">
        <title>The Genome Sequence of Sphaeroforma arctica JP610.</title>
        <authorList>
            <consortium name="The Broad Institute Genome Sequencing Platform"/>
            <person name="Russ C."/>
            <person name="Cuomo C."/>
            <person name="Young S.K."/>
            <person name="Zeng Q."/>
            <person name="Gargeya S."/>
            <person name="Alvarado L."/>
            <person name="Berlin A."/>
            <person name="Chapman S.B."/>
            <person name="Chen Z."/>
            <person name="Freedman E."/>
            <person name="Gellesch M."/>
            <person name="Goldberg J."/>
            <person name="Griggs A."/>
            <person name="Gujja S."/>
            <person name="Heilman E."/>
            <person name="Heiman D."/>
            <person name="Howarth C."/>
            <person name="Mehta T."/>
            <person name="Neiman D."/>
            <person name="Pearson M."/>
            <person name="Roberts A."/>
            <person name="Saif S."/>
            <person name="Shea T."/>
            <person name="Shenoy N."/>
            <person name="Sisk P."/>
            <person name="Stolte C."/>
            <person name="Sykes S."/>
            <person name="White J."/>
            <person name="Yandava C."/>
            <person name="Burger G."/>
            <person name="Gray M.W."/>
            <person name="Holland P.W.H."/>
            <person name="King N."/>
            <person name="Lang F.B.F."/>
            <person name="Roger A.J."/>
            <person name="Ruiz-Trillo I."/>
            <person name="Haas B."/>
            <person name="Nusbaum C."/>
            <person name="Birren B."/>
        </authorList>
    </citation>
    <scope>NUCLEOTIDE SEQUENCE [LARGE SCALE GENOMIC DNA]</scope>
    <source>
        <strain evidence="1 2">JP610</strain>
    </source>
</reference>
<dbReference type="STRING" id="667725.A0A0L0FF73"/>
<evidence type="ECO:0000313" key="2">
    <source>
        <dbReference type="Proteomes" id="UP000054560"/>
    </source>
</evidence>
<organism evidence="1 2">
    <name type="scientific">Sphaeroforma arctica JP610</name>
    <dbReference type="NCBI Taxonomy" id="667725"/>
    <lineage>
        <taxon>Eukaryota</taxon>
        <taxon>Ichthyosporea</taxon>
        <taxon>Ichthyophonida</taxon>
        <taxon>Sphaeroforma</taxon>
    </lineage>
</organism>
<dbReference type="Pfam" id="PF09365">
    <property type="entry name" value="DUF2461"/>
    <property type="match status" value="1"/>
</dbReference>
<evidence type="ECO:0000313" key="1">
    <source>
        <dbReference type="EMBL" id="KNC75101.1"/>
    </source>
</evidence>
<dbReference type="OrthoDB" id="2537769at2759"/>
<dbReference type="RefSeq" id="XP_014149003.1">
    <property type="nucleotide sequence ID" value="XM_014293528.1"/>
</dbReference>
<name>A0A0L0FF73_9EUKA</name>